<reference evidence="1 2" key="1">
    <citation type="journal article" date="2021" name="Elife">
        <title>Chloroplast acquisition without the gene transfer in kleptoplastic sea slugs, Plakobranchus ocellatus.</title>
        <authorList>
            <person name="Maeda T."/>
            <person name="Takahashi S."/>
            <person name="Yoshida T."/>
            <person name="Shimamura S."/>
            <person name="Takaki Y."/>
            <person name="Nagai Y."/>
            <person name="Toyoda A."/>
            <person name="Suzuki Y."/>
            <person name="Arimoto A."/>
            <person name="Ishii H."/>
            <person name="Satoh N."/>
            <person name="Nishiyama T."/>
            <person name="Hasebe M."/>
            <person name="Maruyama T."/>
            <person name="Minagawa J."/>
            <person name="Obokata J."/>
            <person name="Shigenobu S."/>
        </authorList>
    </citation>
    <scope>NUCLEOTIDE SEQUENCE [LARGE SCALE GENOMIC DNA]</scope>
</reference>
<name>A0AAV4A870_9GAST</name>
<proteinExistence type="predicted"/>
<dbReference type="Proteomes" id="UP000735302">
    <property type="component" value="Unassembled WGS sequence"/>
</dbReference>
<gene>
    <name evidence="1" type="ORF">PoB_002993300</name>
</gene>
<evidence type="ECO:0000313" key="2">
    <source>
        <dbReference type="Proteomes" id="UP000735302"/>
    </source>
</evidence>
<organism evidence="1 2">
    <name type="scientific">Plakobranchus ocellatus</name>
    <dbReference type="NCBI Taxonomy" id="259542"/>
    <lineage>
        <taxon>Eukaryota</taxon>
        <taxon>Metazoa</taxon>
        <taxon>Spiralia</taxon>
        <taxon>Lophotrochozoa</taxon>
        <taxon>Mollusca</taxon>
        <taxon>Gastropoda</taxon>
        <taxon>Heterobranchia</taxon>
        <taxon>Euthyneura</taxon>
        <taxon>Panpulmonata</taxon>
        <taxon>Sacoglossa</taxon>
        <taxon>Placobranchoidea</taxon>
        <taxon>Plakobranchidae</taxon>
        <taxon>Plakobranchus</taxon>
    </lineage>
</organism>
<dbReference type="AlphaFoldDB" id="A0AAV4A870"/>
<dbReference type="EMBL" id="BLXT01003725">
    <property type="protein sequence ID" value="GFO03428.1"/>
    <property type="molecule type" value="Genomic_DNA"/>
</dbReference>
<accession>A0AAV4A870</accession>
<protein>
    <submittedName>
        <fullName evidence="1">Uncharacterized protein</fullName>
    </submittedName>
</protein>
<evidence type="ECO:0000313" key="1">
    <source>
        <dbReference type="EMBL" id="GFO03428.1"/>
    </source>
</evidence>
<keyword evidence="2" id="KW-1185">Reference proteome</keyword>
<sequence length="140" mass="16092">MEQNNIKLLKRAPKRGRRKGAEVTVKGLPNRKKEHGFLKLYKDLSSVERRRMILHWIVTDPDPSEVQDLSKIPSSESDLSMQVLDQKVDISEARQHFSVEVWARVLDLVKRQEKSHEHAVCSGFAVLYTKFKPSQAGNTL</sequence>
<comment type="caution">
    <text evidence="1">The sequence shown here is derived from an EMBL/GenBank/DDBJ whole genome shotgun (WGS) entry which is preliminary data.</text>
</comment>